<comment type="subcellular location">
    <subcellularLocation>
        <location evidence="1">Cell membrane</location>
        <topology evidence="1">Multi-pass membrane protein</topology>
    </subcellularLocation>
</comment>
<feature type="transmembrane region" description="Helical" evidence="6">
    <location>
        <begin position="371"/>
        <end position="391"/>
    </location>
</feature>
<keyword evidence="8" id="KW-1185">Reference proteome</keyword>
<dbReference type="PANTHER" id="PTHR30250:SF21">
    <property type="entry name" value="LIPID II FLIPPASE MURJ"/>
    <property type="match status" value="1"/>
</dbReference>
<organism evidence="7 8">
    <name type="scientific">Frisingicoccus caecimuris</name>
    <dbReference type="NCBI Taxonomy" id="1796636"/>
    <lineage>
        <taxon>Bacteria</taxon>
        <taxon>Bacillati</taxon>
        <taxon>Bacillota</taxon>
        <taxon>Clostridia</taxon>
        <taxon>Lachnospirales</taxon>
        <taxon>Lachnospiraceae</taxon>
        <taxon>Frisingicoccus</taxon>
    </lineage>
</organism>
<dbReference type="OrthoDB" id="9775950at2"/>
<feature type="transmembrane region" description="Helical" evidence="6">
    <location>
        <begin position="237"/>
        <end position="258"/>
    </location>
</feature>
<comment type="caution">
    <text evidence="7">The sequence shown here is derived from an EMBL/GenBank/DDBJ whole genome shotgun (WGS) entry which is preliminary data.</text>
</comment>
<dbReference type="Proteomes" id="UP000295711">
    <property type="component" value="Unassembled WGS sequence"/>
</dbReference>
<evidence type="ECO:0000256" key="3">
    <source>
        <dbReference type="ARBA" id="ARBA00022692"/>
    </source>
</evidence>
<dbReference type="InterPro" id="IPR050833">
    <property type="entry name" value="Poly_Biosynth_Transport"/>
</dbReference>
<feature type="transmembrane region" description="Helical" evidence="6">
    <location>
        <begin position="298"/>
        <end position="320"/>
    </location>
</feature>
<feature type="transmembrane region" description="Helical" evidence="6">
    <location>
        <begin position="332"/>
        <end position="351"/>
    </location>
</feature>
<keyword evidence="5 6" id="KW-0472">Membrane</keyword>
<reference evidence="7 8" key="1">
    <citation type="submission" date="2019-03" db="EMBL/GenBank/DDBJ databases">
        <title>Genomic Encyclopedia of Type Strains, Phase IV (KMG-IV): sequencing the most valuable type-strain genomes for metagenomic binning, comparative biology and taxonomic classification.</title>
        <authorList>
            <person name="Goeker M."/>
        </authorList>
    </citation>
    <scope>NUCLEOTIDE SEQUENCE [LARGE SCALE GENOMIC DNA]</scope>
    <source>
        <strain evidence="7 8">DSM 28559</strain>
    </source>
</reference>
<keyword evidence="3 6" id="KW-0812">Transmembrane</keyword>
<dbReference type="PIRSF" id="PIRSF038958">
    <property type="entry name" value="PG_synth_SpoVB"/>
    <property type="match status" value="1"/>
</dbReference>
<proteinExistence type="predicted"/>
<feature type="transmembrane region" description="Helical" evidence="6">
    <location>
        <begin position="55"/>
        <end position="77"/>
    </location>
</feature>
<feature type="transmembrane region" description="Helical" evidence="6">
    <location>
        <begin position="403"/>
        <end position="422"/>
    </location>
</feature>
<evidence type="ECO:0000256" key="4">
    <source>
        <dbReference type="ARBA" id="ARBA00022989"/>
    </source>
</evidence>
<protein>
    <submittedName>
        <fullName evidence="7">Stage V sporulation protein B</fullName>
    </submittedName>
</protein>
<dbReference type="PANTHER" id="PTHR30250">
    <property type="entry name" value="PST FAMILY PREDICTED COLANIC ACID TRANSPORTER"/>
    <property type="match status" value="1"/>
</dbReference>
<evidence type="ECO:0000256" key="2">
    <source>
        <dbReference type="ARBA" id="ARBA00022475"/>
    </source>
</evidence>
<feature type="transmembrane region" description="Helical" evidence="6">
    <location>
        <begin position="428"/>
        <end position="449"/>
    </location>
</feature>
<gene>
    <name evidence="7" type="ORF">EV212_10182</name>
</gene>
<feature type="transmembrane region" description="Helical" evidence="6">
    <location>
        <begin position="130"/>
        <end position="148"/>
    </location>
</feature>
<dbReference type="GO" id="GO:0005886">
    <property type="term" value="C:plasma membrane"/>
    <property type="evidence" value="ECO:0007669"/>
    <property type="project" value="UniProtKB-SubCell"/>
</dbReference>
<keyword evidence="2" id="KW-1003">Cell membrane</keyword>
<evidence type="ECO:0000313" key="8">
    <source>
        <dbReference type="Proteomes" id="UP000295711"/>
    </source>
</evidence>
<feature type="transmembrane region" description="Helical" evidence="6">
    <location>
        <begin position="169"/>
        <end position="190"/>
    </location>
</feature>
<accession>A0A4R2LE03</accession>
<dbReference type="EMBL" id="SLXA01000001">
    <property type="protein sequence ID" value="TCO86302.1"/>
    <property type="molecule type" value="Genomic_DNA"/>
</dbReference>
<dbReference type="AlphaFoldDB" id="A0A4R2LE03"/>
<dbReference type="RefSeq" id="WP_132087212.1">
    <property type="nucleotide sequence ID" value="NZ_JANKAQ010000005.1"/>
</dbReference>
<dbReference type="CDD" id="cd13124">
    <property type="entry name" value="MATE_SpoVB_like"/>
    <property type="match status" value="1"/>
</dbReference>
<dbReference type="InterPro" id="IPR024923">
    <property type="entry name" value="PG_synth_SpoVB"/>
</dbReference>
<feature type="transmembrane region" description="Helical" evidence="6">
    <location>
        <begin position="461"/>
        <end position="480"/>
    </location>
</feature>
<feature type="transmembrane region" description="Helical" evidence="6">
    <location>
        <begin position="89"/>
        <end position="110"/>
    </location>
</feature>
<evidence type="ECO:0000256" key="6">
    <source>
        <dbReference type="SAM" id="Phobius"/>
    </source>
</evidence>
<feature type="transmembrane region" description="Helical" evidence="6">
    <location>
        <begin position="492"/>
        <end position="511"/>
    </location>
</feature>
<keyword evidence="4 6" id="KW-1133">Transmembrane helix</keyword>
<evidence type="ECO:0000256" key="5">
    <source>
        <dbReference type="ARBA" id="ARBA00023136"/>
    </source>
</evidence>
<feature type="transmembrane region" description="Helical" evidence="6">
    <location>
        <begin position="196"/>
        <end position="216"/>
    </location>
</feature>
<evidence type="ECO:0000313" key="7">
    <source>
        <dbReference type="EMBL" id="TCO86302.1"/>
    </source>
</evidence>
<feature type="transmembrane region" description="Helical" evidence="6">
    <location>
        <begin position="12"/>
        <end position="35"/>
    </location>
</feature>
<dbReference type="InterPro" id="IPR002797">
    <property type="entry name" value="Polysacc_synth"/>
</dbReference>
<sequence>MGNSKQRAGRNLIVQGSVLAIASLIVRLIGIVYRIPLTNIVGNEGMGYYGFAFEVYQILVILATNAVPVAVSKLTAARVARHEYKNAQAIFKCSIIFAAVLSGTLALFTFVGARWISMVMFGGITEVAPALRVLAPTVFVCAVMGVFRGYTQGLGNMAPTAFSQVVEQLFNAVVSVAAAAILISRGAAFGAAGGTLGTFMGAVSSLVFLYLVYSSYRPQLARRMKKDPTQKLLENKTIYRMIGLTIIPLVLTSSIYQISSLLDSALFSNILKIIGYQSSFISSLYGIYSSKYQLLINLPLGITSALTVAMMPGIAGAIALNRHEQVREQMDTVIRLTMLIAVPCAVGVAVMGGPIMQMLFRDATTLPGRMLTVGAVTIIFYALSTLTSTILQASNHMRVPVINAAISLGIHVVFTVVLLAFADLHIFALIYGNIVFSFSMCVLNLRSLAKLVNYRLDIVKMAGAPAIASAVMGAGTYFVYRGCLYLIHSNTVSTLIAVLVAVVIYAALMVITHGVTEEELYAFPKGDAIVRFLYRMHLL</sequence>
<dbReference type="Pfam" id="PF01943">
    <property type="entry name" value="Polysacc_synt"/>
    <property type="match status" value="1"/>
</dbReference>
<evidence type="ECO:0000256" key="1">
    <source>
        <dbReference type="ARBA" id="ARBA00004651"/>
    </source>
</evidence>
<name>A0A4R2LE03_9FIRM</name>